<keyword evidence="4" id="KW-1185">Reference proteome</keyword>
<evidence type="ECO:0000313" key="4">
    <source>
        <dbReference type="Proteomes" id="UP000619761"/>
    </source>
</evidence>
<dbReference type="EMBL" id="BMYZ01000002">
    <property type="protein sequence ID" value="GGY80374.1"/>
    <property type="molecule type" value="Genomic_DNA"/>
</dbReference>
<proteinExistence type="predicted"/>
<evidence type="ECO:0000259" key="2">
    <source>
        <dbReference type="Pfam" id="PF03629"/>
    </source>
</evidence>
<name>A0ABQ3B774_9GAMM</name>
<feature type="domain" description="Sialate O-acetylesterase" evidence="2">
    <location>
        <begin position="68"/>
        <end position="296"/>
    </location>
</feature>
<accession>A0ABQ3B774</accession>
<dbReference type="Proteomes" id="UP000619761">
    <property type="component" value="Unassembled WGS sequence"/>
</dbReference>
<dbReference type="InterPro" id="IPR005181">
    <property type="entry name" value="SASA"/>
</dbReference>
<dbReference type="PANTHER" id="PTHR22901:SF0">
    <property type="entry name" value="SIALATE O-ACETYLESTERASE"/>
    <property type="match status" value="1"/>
</dbReference>
<sequence>MPVPLWGTTDPGEFVEVSFGSQTVTTRADRKGNWKLTLAPMAANAEGQKLYIKTFFKMITLHYVVVGEVWVCSGQSNMGWTIDLSADKEKHLAEAKNPLIRMLPVPSARASEPQTALPDCRWAASHPEHTQHWSAVGYHFAQELYEELKVPIGIIWSALGATKIQEWTSQEVNNHHAYEIPEEWNENEPSSLFNTMIAPLIPYAIRGVAWYQGEENHWGAGLYQTQQSAMIEDWRERWGQGSFPFIYVQLANFGKTHAEPWSAWAELQEAQLNSLQHPNTAMAVAIDVGEADDIHPRRKEPVGRRLGIAALGKFYKRREIYSGPLYREFKIEDDKIRIFFDHVGKGLQTSDGQELKWFEIAETNPIPGKNAKFFPATAVIDGDTILVSNPNITKPIAARYAFNGNPEGCNLCNSELLPASPFRTSMDWSATLGNNPKRPIQQLPVATHQRITVTTHNELAINLGVQWAKNTIPQNAIYDILEKPKHGTLTGTPPNLIYRADKTCIDKIVFKVKINELQSNSASIIIDVRESEYEQVTPDFDSADSLLAS</sequence>
<organism evidence="3 4">
    <name type="scientific">Cellvibrio zantedeschiae</name>
    <dbReference type="NCBI Taxonomy" id="1237077"/>
    <lineage>
        <taxon>Bacteria</taxon>
        <taxon>Pseudomonadati</taxon>
        <taxon>Pseudomonadota</taxon>
        <taxon>Gammaproteobacteria</taxon>
        <taxon>Cellvibrionales</taxon>
        <taxon>Cellvibrionaceae</taxon>
        <taxon>Cellvibrio</taxon>
    </lineage>
</organism>
<evidence type="ECO:0000313" key="3">
    <source>
        <dbReference type="EMBL" id="GGY80374.1"/>
    </source>
</evidence>
<dbReference type="PANTHER" id="PTHR22901">
    <property type="entry name" value="SIALATE O-ACETYLESTERASE"/>
    <property type="match status" value="1"/>
</dbReference>
<dbReference type="SUPFAM" id="SSF52266">
    <property type="entry name" value="SGNH hydrolase"/>
    <property type="match status" value="1"/>
</dbReference>
<comment type="caution">
    <text evidence="3">The sequence shown here is derived from an EMBL/GenBank/DDBJ whole genome shotgun (WGS) entry which is preliminary data.</text>
</comment>
<gene>
    <name evidence="3" type="ORF">GCM10011613_26750</name>
</gene>
<dbReference type="Pfam" id="PF03629">
    <property type="entry name" value="SASA"/>
    <property type="match status" value="1"/>
</dbReference>
<evidence type="ECO:0000256" key="1">
    <source>
        <dbReference type="ARBA" id="ARBA00022801"/>
    </source>
</evidence>
<dbReference type="InterPro" id="IPR036514">
    <property type="entry name" value="SGNH_hydro_sf"/>
</dbReference>
<dbReference type="InterPro" id="IPR039329">
    <property type="entry name" value="SIAE"/>
</dbReference>
<dbReference type="Gene3D" id="3.40.50.1110">
    <property type="entry name" value="SGNH hydrolase"/>
    <property type="match status" value="1"/>
</dbReference>
<keyword evidence="1" id="KW-0378">Hydrolase</keyword>
<reference evidence="4" key="1">
    <citation type="journal article" date="2019" name="Int. J. Syst. Evol. Microbiol.">
        <title>The Global Catalogue of Microorganisms (GCM) 10K type strain sequencing project: providing services to taxonomists for standard genome sequencing and annotation.</title>
        <authorList>
            <consortium name="The Broad Institute Genomics Platform"/>
            <consortium name="The Broad Institute Genome Sequencing Center for Infectious Disease"/>
            <person name="Wu L."/>
            <person name="Ma J."/>
        </authorList>
    </citation>
    <scope>NUCLEOTIDE SEQUENCE [LARGE SCALE GENOMIC DNA]</scope>
    <source>
        <strain evidence="4">KCTC 32239</strain>
    </source>
</reference>
<protein>
    <submittedName>
        <fullName evidence="3">9-O-acetylesterase</fullName>
    </submittedName>
</protein>